<accession>A0AAU0US01</accession>
<proteinExistence type="predicted"/>
<evidence type="ECO:0000313" key="1">
    <source>
        <dbReference type="EMBL" id="WRO23026.1"/>
    </source>
</evidence>
<dbReference type="Pfam" id="PF07311">
    <property type="entry name" value="Dodecin"/>
    <property type="match status" value="1"/>
</dbReference>
<dbReference type="Proteomes" id="UP001329915">
    <property type="component" value="Chromosome"/>
</dbReference>
<dbReference type="RefSeq" id="WP_366922415.1">
    <property type="nucleotide sequence ID" value="NZ_CP121694.1"/>
</dbReference>
<evidence type="ECO:0000313" key="2">
    <source>
        <dbReference type="Proteomes" id="UP001329915"/>
    </source>
</evidence>
<dbReference type="EMBL" id="CP121694">
    <property type="protein sequence ID" value="WRO23026.1"/>
    <property type="molecule type" value="Genomic_DNA"/>
</dbReference>
<dbReference type="KEGG" id="dbc:MFMK1_002872"/>
<dbReference type="InterPro" id="IPR036694">
    <property type="entry name" value="Dodecin-like_sf"/>
</dbReference>
<dbReference type="InterPro" id="IPR025543">
    <property type="entry name" value="Dodecin-like"/>
</dbReference>
<protein>
    <submittedName>
        <fullName evidence="1">Dodecin family protein</fullName>
    </submittedName>
</protein>
<sequence length="71" mass="7602">MHVKVVELVGESAYNWKDAVQAAVNEASRGIPNITGVEVYNLTANVHNGKLNEYKANVKIAYADDGGNASL</sequence>
<keyword evidence="2" id="KW-1185">Reference proteome</keyword>
<gene>
    <name evidence="1" type="ORF">MFMK1_002872</name>
</gene>
<reference evidence="1 2" key="1">
    <citation type="submission" date="2023-04" db="EMBL/GenBank/DDBJ databases">
        <authorList>
            <person name="Hsu D."/>
        </authorList>
    </citation>
    <scope>NUCLEOTIDE SEQUENCE [LARGE SCALE GENOMIC DNA]</scope>
    <source>
        <strain evidence="1 2">MK1</strain>
    </source>
</reference>
<dbReference type="InterPro" id="IPR009923">
    <property type="entry name" value="Dodecin"/>
</dbReference>
<dbReference type="AlphaFoldDB" id="A0AAU0US01"/>
<dbReference type="Gene3D" id="3.30.1660.10">
    <property type="entry name" value="Flavin-binding protein dodecin"/>
    <property type="match status" value="1"/>
</dbReference>
<name>A0AAU0US01_9FIRM</name>
<organism evidence="1 2">
    <name type="scientific">Metallumcola ferriviriculae</name>
    <dbReference type="NCBI Taxonomy" id="3039180"/>
    <lineage>
        <taxon>Bacteria</taxon>
        <taxon>Bacillati</taxon>
        <taxon>Bacillota</taxon>
        <taxon>Clostridia</taxon>
        <taxon>Neomoorellales</taxon>
        <taxon>Desulfitibacteraceae</taxon>
        <taxon>Metallumcola</taxon>
    </lineage>
</organism>
<dbReference type="SUPFAM" id="SSF89807">
    <property type="entry name" value="Dodecin-like"/>
    <property type="match status" value="1"/>
</dbReference>